<dbReference type="GO" id="GO:0051536">
    <property type="term" value="F:iron-sulfur cluster binding"/>
    <property type="evidence" value="ECO:0007669"/>
    <property type="project" value="InterPro"/>
</dbReference>
<comment type="caution">
    <text evidence="3">The sequence shown here is derived from an EMBL/GenBank/DDBJ whole genome shotgun (WGS) entry which is preliminary data.</text>
</comment>
<keyword evidence="4" id="KW-1185">Reference proteome</keyword>
<dbReference type="SUPFAM" id="SSF117916">
    <property type="entry name" value="Fe-S cluster assembly (FSCA) domain-like"/>
    <property type="match status" value="1"/>
</dbReference>
<dbReference type="AlphaFoldDB" id="A0A0B3WTS2"/>
<dbReference type="RefSeq" id="WP_039678857.1">
    <property type="nucleotide sequence ID" value="NZ_JAWGXO010000008.1"/>
</dbReference>
<dbReference type="InterPro" id="IPR001075">
    <property type="entry name" value="NIF_FeS_clus_asmbl_NifU_C"/>
</dbReference>
<dbReference type="Pfam" id="PF01106">
    <property type="entry name" value="NifU"/>
    <property type="match status" value="1"/>
</dbReference>
<evidence type="ECO:0000313" key="3">
    <source>
        <dbReference type="EMBL" id="KHS57985.1"/>
    </source>
</evidence>
<proteinExistence type="predicted"/>
<dbReference type="Gene3D" id="3.30.300.130">
    <property type="entry name" value="Fe-S cluster assembly (FSCA)"/>
    <property type="match status" value="1"/>
</dbReference>
<organism evidence="3 4">
    <name type="scientific">Terrisporobacter othiniensis</name>
    <dbReference type="NCBI Taxonomy" id="1577792"/>
    <lineage>
        <taxon>Bacteria</taxon>
        <taxon>Bacillati</taxon>
        <taxon>Bacillota</taxon>
        <taxon>Clostridia</taxon>
        <taxon>Peptostreptococcales</taxon>
        <taxon>Peptostreptococcaceae</taxon>
        <taxon>Terrisporobacter</taxon>
    </lineage>
</organism>
<accession>A0A0B3WTS2</accession>
<dbReference type="STRING" id="1577792.QX51_05255"/>
<evidence type="ECO:0000256" key="1">
    <source>
        <dbReference type="ARBA" id="ARBA00049958"/>
    </source>
</evidence>
<dbReference type="Proteomes" id="UP000031189">
    <property type="component" value="Unassembled WGS sequence"/>
</dbReference>
<protein>
    <submittedName>
        <fullName evidence="3">Nitrogen fixation protein NifU</fullName>
    </submittedName>
</protein>
<name>A0A0B3WTS2_9FIRM</name>
<evidence type="ECO:0000313" key="4">
    <source>
        <dbReference type="Proteomes" id="UP000031189"/>
    </source>
</evidence>
<dbReference type="OrthoDB" id="9796965at2"/>
<dbReference type="GO" id="GO:0016226">
    <property type="term" value="P:iron-sulfur cluster assembly"/>
    <property type="evidence" value="ECO:0007669"/>
    <property type="project" value="InterPro"/>
</dbReference>
<dbReference type="EMBL" id="JWHR01000058">
    <property type="protein sequence ID" value="KHS57985.1"/>
    <property type="molecule type" value="Genomic_DNA"/>
</dbReference>
<dbReference type="PANTHER" id="PTHR11178">
    <property type="entry name" value="IRON-SULFUR CLUSTER SCAFFOLD PROTEIN NFU-RELATED"/>
    <property type="match status" value="1"/>
</dbReference>
<dbReference type="InterPro" id="IPR034904">
    <property type="entry name" value="FSCA_dom_sf"/>
</dbReference>
<gene>
    <name evidence="3" type="ORF">QX51_05255</name>
</gene>
<comment type="function">
    <text evidence="1">May be involved in the formation or repair of [Fe-S] clusters present in iron-sulfur proteins.</text>
</comment>
<feature type="domain" description="NIF system FeS cluster assembly NifU C-terminal" evidence="2">
    <location>
        <begin position="5"/>
        <end position="71"/>
    </location>
</feature>
<reference evidence="3 4" key="1">
    <citation type="submission" date="2014-12" db="EMBL/GenBank/DDBJ databases">
        <title>Draft genome sequence of Terrisporobacter sp. 08-306576, isolated from the blood culture of a bacteremia patient.</title>
        <authorList>
            <person name="Lund L.C."/>
            <person name="Sydenham T.V."/>
            <person name="Hogh S.V."/>
            <person name="Skov M.N."/>
            <person name="Kemp M."/>
            <person name="Justesen U.S."/>
        </authorList>
    </citation>
    <scope>NUCLEOTIDE SEQUENCE [LARGE SCALE GENOMIC DNA]</scope>
    <source>
        <strain evidence="3 4">08-306576</strain>
    </source>
</reference>
<dbReference type="GO" id="GO:0005506">
    <property type="term" value="F:iron ion binding"/>
    <property type="evidence" value="ECO:0007669"/>
    <property type="project" value="InterPro"/>
</dbReference>
<evidence type="ECO:0000259" key="2">
    <source>
        <dbReference type="Pfam" id="PF01106"/>
    </source>
</evidence>
<sequence length="73" mass="7672">MKEKVAEVLEKVRPVLQRDGGDVELVEVSDDGVVLVRLKGACSGCPGATMTLKAVIENLLVKEVPGVTKVVGV</sequence>